<protein>
    <submittedName>
        <fullName evidence="3">Transcriptional regulatory protein ros</fullName>
    </submittedName>
</protein>
<evidence type="ECO:0000313" key="4">
    <source>
        <dbReference type="Proteomes" id="UP001055057"/>
    </source>
</evidence>
<organism evidence="3 4">
    <name type="scientific">Methylobacterium trifolii</name>
    <dbReference type="NCBI Taxonomy" id="1003092"/>
    <lineage>
        <taxon>Bacteria</taxon>
        <taxon>Pseudomonadati</taxon>
        <taxon>Pseudomonadota</taxon>
        <taxon>Alphaproteobacteria</taxon>
        <taxon>Hyphomicrobiales</taxon>
        <taxon>Methylobacteriaceae</taxon>
        <taxon>Methylobacterium</taxon>
    </lineage>
</organism>
<proteinExistence type="inferred from homology"/>
<name>A0ABQ4U368_9HYPH</name>
<dbReference type="EMBL" id="BPRB01000123">
    <property type="protein sequence ID" value="GJE60275.1"/>
    <property type="molecule type" value="Genomic_DNA"/>
</dbReference>
<gene>
    <name evidence="3" type="primary">ros_3</name>
    <name evidence="3" type="ORF">MPOCJGCO_2386</name>
</gene>
<comment type="caution">
    <text evidence="3">The sequence shown here is derived from an EMBL/GenBank/DDBJ whole genome shotgun (WGS) entry which is preliminary data.</text>
</comment>
<dbReference type="InterPro" id="IPR008807">
    <property type="entry name" value="ROS_MUCR"/>
</dbReference>
<dbReference type="RefSeq" id="WP_238182814.1">
    <property type="nucleotide sequence ID" value="NZ_BPRB01000123.1"/>
</dbReference>
<evidence type="ECO:0000256" key="1">
    <source>
        <dbReference type="ARBA" id="ARBA00007031"/>
    </source>
</evidence>
<evidence type="ECO:0000256" key="2">
    <source>
        <dbReference type="SAM" id="MobiDB-lite"/>
    </source>
</evidence>
<keyword evidence="4" id="KW-1185">Reference proteome</keyword>
<comment type="similarity">
    <text evidence="1">Belongs to the ros/MucR family.</text>
</comment>
<dbReference type="Pfam" id="PF05443">
    <property type="entry name" value="ROS_MUCR"/>
    <property type="match status" value="1"/>
</dbReference>
<evidence type="ECO:0000313" key="3">
    <source>
        <dbReference type="EMBL" id="GJE60275.1"/>
    </source>
</evidence>
<feature type="region of interest" description="Disordered" evidence="2">
    <location>
        <begin position="148"/>
        <end position="170"/>
    </location>
</feature>
<dbReference type="Gene3D" id="1.10.10.1550">
    <property type="entry name" value="ROS/MUCR transcriptional regulator protein"/>
    <property type="match status" value="1"/>
</dbReference>
<reference evidence="3" key="1">
    <citation type="journal article" date="2021" name="Front. Microbiol.">
        <title>Comprehensive Comparative Genomics and Phenotyping of Methylobacterium Species.</title>
        <authorList>
            <person name="Alessa O."/>
            <person name="Ogura Y."/>
            <person name="Fujitani Y."/>
            <person name="Takami H."/>
            <person name="Hayashi T."/>
            <person name="Sahin N."/>
            <person name="Tani A."/>
        </authorList>
    </citation>
    <scope>NUCLEOTIDE SEQUENCE</scope>
    <source>
        <strain evidence="3">DSM 23632</strain>
    </source>
</reference>
<sequence>MDAATSTVQIDLIELAIDIVSAYVSNNPVPTTELASLIRTVHASLSNLGATTADEKPAVEKPSAAQIRKSITPEHIFSFEDGKGYKSLRRHLTGLGLTPEAYRTKWSLPTDYPLVSASYSAKRSEISRALHLGQPRKKAAAKAIVAAETVSETPKKQGRPRKAPVEKASE</sequence>
<dbReference type="InterPro" id="IPR041920">
    <property type="entry name" value="ROS/MUCR_sf"/>
</dbReference>
<reference evidence="3" key="2">
    <citation type="submission" date="2021-08" db="EMBL/GenBank/DDBJ databases">
        <authorList>
            <person name="Tani A."/>
            <person name="Ola A."/>
            <person name="Ogura Y."/>
            <person name="Katsura K."/>
            <person name="Hayashi T."/>
        </authorList>
    </citation>
    <scope>NUCLEOTIDE SEQUENCE</scope>
    <source>
        <strain evidence="3">DSM 23632</strain>
    </source>
</reference>
<accession>A0ABQ4U368</accession>
<dbReference type="Proteomes" id="UP001055057">
    <property type="component" value="Unassembled WGS sequence"/>
</dbReference>